<keyword evidence="2" id="KW-0732">Signal</keyword>
<name>A0ABT6STJ5_9ACTN</name>
<feature type="signal peptide" evidence="2">
    <location>
        <begin position="1"/>
        <end position="25"/>
    </location>
</feature>
<dbReference type="RefSeq" id="WP_282533894.1">
    <property type="nucleotide sequence ID" value="NZ_JASCIS010000004.1"/>
</dbReference>
<evidence type="ECO:0008006" key="5">
    <source>
        <dbReference type="Google" id="ProtNLM"/>
    </source>
</evidence>
<evidence type="ECO:0000256" key="1">
    <source>
        <dbReference type="SAM" id="MobiDB-lite"/>
    </source>
</evidence>
<keyword evidence="4" id="KW-1185">Reference proteome</keyword>
<feature type="compositionally biased region" description="Low complexity" evidence="1">
    <location>
        <begin position="34"/>
        <end position="51"/>
    </location>
</feature>
<evidence type="ECO:0000256" key="2">
    <source>
        <dbReference type="SAM" id="SignalP"/>
    </source>
</evidence>
<evidence type="ECO:0000313" key="3">
    <source>
        <dbReference type="EMBL" id="MDI3417972.1"/>
    </source>
</evidence>
<proteinExistence type="predicted"/>
<dbReference type="PROSITE" id="PS51257">
    <property type="entry name" value="PROKAR_LIPOPROTEIN"/>
    <property type="match status" value="1"/>
</dbReference>
<reference evidence="3 4" key="1">
    <citation type="submission" date="2023-05" db="EMBL/GenBank/DDBJ databases">
        <title>Draft genome sequence of Streptomyces sp. B-S-A12 isolated from a cave soil in Thailand.</title>
        <authorList>
            <person name="Chamroensaksri N."/>
            <person name="Muangham S."/>
        </authorList>
    </citation>
    <scope>NUCLEOTIDE SEQUENCE [LARGE SCALE GENOMIC DNA]</scope>
    <source>
        <strain evidence="3 4">B-S-A12</strain>
    </source>
</reference>
<evidence type="ECO:0000313" key="4">
    <source>
        <dbReference type="Proteomes" id="UP001237105"/>
    </source>
</evidence>
<feature type="region of interest" description="Disordered" evidence="1">
    <location>
        <begin position="29"/>
        <end position="62"/>
    </location>
</feature>
<gene>
    <name evidence="3" type="ORF">QIT00_05245</name>
</gene>
<feature type="chain" id="PRO_5046665290" description="Lipoprotein" evidence="2">
    <location>
        <begin position="26"/>
        <end position="166"/>
    </location>
</feature>
<dbReference type="Proteomes" id="UP001237105">
    <property type="component" value="Unassembled WGS sequence"/>
</dbReference>
<dbReference type="EMBL" id="JASCIS010000004">
    <property type="protein sequence ID" value="MDI3417972.1"/>
    <property type="molecule type" value="Genomic_DNA"/>
</dbReference>
<organism evidence="3 4">
    <name type="scientific">Streptomyces luteolus</name>
    <dbReference type="NCBI Taxonomy" id="3043615"/>
    <lineage>
        <taxon>Bacteria</taxon>
        <taxon>Bacillati</taxon>
        <taxon>Actinomycetota</taxon>
        <taxon>Actinomycetes</taxon>
        <taxon>Kitasatosporales</taxon>
        <taxon>Streptomycetaceae</taxon>
        <taxon>Streptomyces</taxon>
    </lineage>
</organism>
<accession>A0ABT6STJ5</accession>
<sequence>MTLRSRPARTGIALSIGALCAVVLAGCTEGSEDSGSPTEKPTPTSSSSKPSSKPDEKLGKQAEAALDTVTIDDPEFVESGLETLSDGVHAESLLNRGKSYQLGVSCAGSGTAELSVHVEGKPVVRRIDCDGTATYERITEASTRLGIDVEGEPGASGMVAWRISEM</sequence>
<comment type="caution">
    <text evidence="3">The sequence shown here is derived from an EMBL/GenBank/DDBJ whole genome shotgun (WGS) entry which is preliminary data.</text>
</comment>
<protein>
    <recommendedName>
        <fullName evidence="5">Lipoprotein</fullName>
    </recommendedName>
</protein>